<evidence type="ECO:0000313" key="2">
    <source>
        <dbReference type="EMBL" id="PYI27989.1"/>
    </source>
</evidence>
<evidence type="ECO:0000313" key="3">
    <source>
        <dbReference type="Proteomes" id="UP000248817"/>
    </source>
</evidence>
<keyword evidence="1" id="KW-1133">Transmembrane helix</keyword>
<accession>A0A2V5HU86</accession>
<dbReference type="AlphaFoldDB" id="A0A2V5HU86"/>
<gene>
    <name evidence="2" type="ORF">BP00DRAFT_276945</name>
</gene>
<keyword evidence="1" id="KW-0472">Membrane</keyword>
<dbReference type="EMBL" id="KZ825558">
    <property type="protein sequence ID" value="PYI27989.1"/>
    <property type="molecule type" value="Genomic_DNA"/>
</dbReference>
<protein>
    <submittedName>
        <fullName evidence="2">Uncharacterized protein</fullName>
    </submittedName>
</protein>
<organism evidence="2 3">
    <name type="scientific">Aspergillus indologenus CBS 114.80</name>
    <dbReference type="NCBI Taxonomy" id="1450541"/>
    <lineage>
        <taxon>Eukaryota</taxon>
        <taxon>Fungi</taxon>
        <taxon>Dikarya</taxon>
        <taxon>Ascomycota</taxon>
        <taxon>Pezizomycotina</taxon>
        <taxon>Eurotiomycetes</taxon>
        <taxon>Eurotiomycetidae</taxon>
        <taxon>Eurotiales</taxon>
        <taxon>Aspergillaceae</taxon>
        <taxon>Aspergillus</taxon>
        <taxon>Aspergillus subgen. Circumdati</taxon>
    </lineage>
</organism>
<dbReference type="Proteomes" id="UP000248817">
    <property type="component" value="Unassembled WGS sequence"/>
</dbReference>
<keyword evidence="3" id="KW-1185">Reference proteome</keyword>
<name>A0A2V5HU86_9EURO</name>
<proteinExistence type="predicted"/>
<sequence length="163" mass="18764">MIFGGFFFTDHYSMSLLSFSLLYSSFPPFYPIHPHFPPHPHILSPTPTLASPNSPFLTRPDSIWILPFFHLLHSFPPPLLHLLSPSRTLCLHRGFNLISRVPEFSRLSHSVSFFPFPGRLLPTATLFLLYSSHALSTPTGLLFIFFFPLFFCFDLPFLYLPFC</sequence>
<feature type="transmembrane region" description="Helical" evidence="1">
    <location>
        <begin position="141"/>
        <end position="162"/>
    </location>
</feature>
<reference evidence="2 3" key="1">
    <citation type="submission" date="2018-02" db="EMBL/GenBank/DDBJ databases">
        <title>The genomes of Aspergillus section Nigri reveals drivers in fungal speciation.</title>
        <authorList>
            <consortium name="DOE Joint Genome Institute"/>
            <person name="Vesth T.C."/>
            <person name="Nybo J."/>
            <person name="Theobald S."/>
            <person name="Brandl J."/>
            <person name="Frisvad J.C."/>
            <person name="Nielsen K.F."/>
            <person name="Lyhne E.K."/>
            <person name="Kogle M.E."/>
            <person name="Kuo A."/>
            <person name="Riley R."/>
            <person name="Clum A."/>
            <person name="Nolan M."/>
            <person name="Lipzen A."/>
            <person name="Salamov A."/>
            <person name="Henrissat B."/>
            <person name="Wiebenga A."/>
            <person name="De vries R.P."/>
            <person name="Grigoriev I.V."/>
            <person name="Mortensen U.H."/>
            <person name="Andersen M.R."/>
            <person name="Baker S.E."/>
        </authorList>
    </citation>
    <scope>NUCLEOTIDE SEQUENCE [LARGE SCALE GENOMIC DNA]</scope>
    <source>
        <strain evidence="2 3">CBS 114.80</strain>
    </source>
</reference>
<evidence type="ECO:0000256" key="1">
    <source>
        <dbReference type="SAM" id="Phobius"/>
    </source>
</evidence>
<keyword evidence="1" id="KW-0812">Transmembrane</keyword>